<proteinExistence type="predicted"/>
<protein>
    <recommendedName>
        <fullName evidence="5">Lipoprotein</fullName>
    </recommendedName>
</protein>
<evidence type="ECO:0000256" key="1">
    <source>
        <dbReference type="SAM" id="MobiDB-lite"/>
    </source>
</evidence>
<sequence length="177" mass="19246">MRWNHLILLPLLALAACVPSKPEPVPQPKPQPAPPAVVEAPKPVRPTGEWIDWPLAPGTWVYRTDARGSLALFGPAGANATVTLRCDRSRSRIYLSVNGSGHSGTFLIRTSSTMKAFEPVQASNEPPYVAAEIMPRDAILDAIAYSRGRFAVEVGGLRPLAIPNWNEISRVVEDCRS</sequence>
<feature type="region of interest" description="Disordered" evidence="1">
    <location>
        <begin position="21"/>
        <end position="41"/>
    </location>
</feature>
<feature type="compositionally biased region" description="Pro residues" evidence="1">
    <location>
        <begin position="21"/>
        <end position="35"/>
    </location>
</feature>
<evidence type="ECO:0008006" key="5">
    <source>
        <dbReference type="Google" id="ProtNLM"/>
    </source>
</evidence>
<dbReference type="EMBL" id="QRGP01000002">
    <property type="protein sequence ID" value="RDV02796.1"/>
    <property type="molecule type" value="Genomic_DNA"/>
</dbReference>
<name>A0A371B5C4_9SPHN</name>
<evidence type="ECO:0000256" key="2">
    <source>
        <dbReference type="SAM" id="SignalP"/>
    </source>
</evidence>
<evidence type="ECO:0000313" key="3">
    <source>
        <dbReference type="EMBL" id="RDV02796.1"/>
    </source>
</evidence>
<dbReference type="Proteomes" id="UP000263833">
    <property type="component" value="Unassembled WGS sequence"/>
</dbReference>
<dbReference type="PROSITE" id="PS51257">
    <property type="entry name" value="PROKAR_LIPOPROTEIN"/>
    <property type="match status" value="1"/>
</dbReference>
<dbReference type="OrthoDB" id="7629232at2"/>
<dbReference type="AlphaFoldDB" id="A0A371B5C4"/>
<comment type="caution">
    <text evidence="3">The sequence shown here is derived from an EMBL/GenBank/DDBJ whole genome shotgun (WGS) entry which is preliminary data.</text>
</comment>
<gene>
    <name evidence="3" type="ORF">DXH95_12735</name>
</gene>
<keyword evidence="4" id="KW-1185">Reference proteome</keyword>
<dbReference type="RefSeq" id="WP_115549898.1">
    <property type="nucleotide sequence ID" value="NZ_QRGP01000002.1"/>
</dbReference>
<accession>A0A371B5C4</accession>
<organism evidence="3 4">
    <name type="scientific">Sphingorhabdus pulchriflava</name>
    <dbReference type="NCBI Taxonomy" id="2292257"/>
    <lineage>
        <taxon>Bacteria</taxon>
        <taxon>Pseudomonadati</taxon>
        <taxon>Pseudomonadota</taxon>
        <taxon>Alphaproteobacteria</taxon>
        <taxon>Sphingomonadales</taxon>
        <taxon>Sphingomonadaceae</taxon>
        <taxon>Sphingorhabdus</taxon>
    </lineage>
</organism>
<reference evidence="4" key="1">
    <citation type="submission" date="2018-08" db="EMBL/GenBank/DDBJ databases">
        <authorList>
            <person name="Kim S.-J."/>
            <person name="Jung G.-Y."/>
        </authorList>
    </citation>
    <scope>NUCLEOTIDE SEQUENCE [LARGE SCALE GENOMIC DNA]</scope>
    <source>
        <strain evidence="4">GY_G</strain>
    </source>
</reference>
<feature type="chain" id="PRO_5016868670" description="Lipoprotein" evidence="2">
    <location>
        <begin position="16"/>
        <end position="177"/>
    </location>
</feature>
<keyword evidence="2" id="KW-0732">Signal</keyword>
<feature type="signal peptide" evidence="2">
    <location>
        <begin position="1"/>
        <end position="15"/>
    </location>
</feature>
<evidence type="ECO:0000313" key="4">
    <source>
        <dbReference type="Proteomes" id="UP000263833"/>
    </source>
</evidence>